<evidence type="ECO:0000313" key="2">
    <source>
        <dbReference type="Proteomes" id="UP000050424"/>
    </source>
</evidence>
<name>A0A0P7B3E4_9HYPO</name>
<dbReference type="EMBL" id="LKCW01000263">
    <property type="protein sequence ID" value="KPM35256.1"/>
    <property type="molecule type" value="Genomic_DNA"/>
</dbReference>
<gene>
    <name evidence="1" type="ORF">AK830_g11311</name>
</gene>
<accession>A0A0P7B3E4</accession>
<evidence type="ECO:0000313" key="1">
    <source>
        <dbReference type="EMBL" id="KPM35256.1"/>
    </source>
</evidence>
<dbReference type="OrthoDB" id="4977394at2759"/>
<comment type="caution">
    <text evidence="1">The sequence shown here is derived from an EMBL/GenBank/DDBJ whole genome shotgun (WGS) entry which is preliminary data.</text>
</comment>
<keyword evidence="2" id="KW-1185">Reference proteome</keyword>
<dbReference type="AlphaFoldDB" id="A0A0P7B3E4"/>
<proteinExistence type="predicted"/>
<dbReference type="Proteomes" id="UP000050424">
    <property type="component" value="Unassembled WGS sequence"/>
</dbReference>
<protein>
    <submittedName>
        <fullName evidence="1">Uncharacterized protein</fullName>
    </submittedName>
</protein>
<reference evidence="1 2" key="1">
    <citation type="submission" date="2015-09" db="EMBL/GenBank/DDBJ databases">
        <title>Draft genome of a European isolate of the apple canker pathogen Neonectria ditissima.</title>
        <authorList>
            <person name="Gomez-Cortecero A."/>
            <person name="Harrison R.J."/>
            <person name="Armitage A.D."/>
        </authorList>
    </citation>
    <scope>NUCLEOTIDE SEQUENCE [LARGE SCALE GENOMIC DNA]</scope>
    <source>
        <strain evidence="1 2">R09/05</strain>
    </source>
</reference>
<sequence>MTTAADGKYCFIELTHQLKELQKDAVTEVITLTPNHRMPEMGSYGLTQPCSTLSNATLEAMVPVINHWASRQGMVITGHPTRLMFCPEAFRLERSCCLVPAPGHTVLLVPLMNVPTSISLISEGNPVKDETWTPDKLLLLSDLGIQLNSYGNARFMFLMYHKDTIHRRRCGQPRKV</sequence>
<organism evidence="1 2">
    <name type="scientific">Neonectria ditissima</name>
    <dbReference type="NCBI Taxonomy" id="78410"/>
    <lineage>
        <taxon>Eukaryota</taxon>
        <taxon>Fungi</taxon>
        <taxon>Dikarya</taxon>
        <taxon>Ascomycota</taxon>
        <taxon>Pezizomycotina</taxon>
        <taxon>Sordariomycetes</taxon>
        <taxon>Hypocreomycetidae</taxon>
        <taxon>Hypocreales</taxon>
        <taxon>Nectriaceae</taxon>
        <taxon>Neonectria</taxon>
    </lineage>
</organism>